<evidence type="ECO:0000256" key="5">
    <source>
        <dbReference type="SAM" id="Phobius"/>
    </source>
</evidence>
<dbReference type="Pfam" id="PF16656">
    <property type="entry name" value="Pur_ac_phosph_N"/>
    <property type="match status" value="1"/>
</dbReference>
<proteinExistence type="inferred from homology"/>
<protein>
    <recommendedName>
        <fullName evidence="3">Purple acid phosphatase</fullName>
        <ecNumber evidence="3">3.1.3.2</ecNumber>
    </recommendedName>
</protein>
<dbReference type="GO" id="GO:0003993">
    <property type="term" value="F:acid phosphatase activity"/>
    <property type="evidence" value="ECO:0007669"/>
    <property type="project" value="UniProtKB-EC"/>
</dbReference>
<evidence type="ECO:0000256" key="2">
    <source>
        <dbReference type="ARBA" id="ARBA00023180"/>
    </source>
</evidence>
<keyword evidence="3" id="KW-0378">Hydrolase</keyword>
<dbReference type="Gene3D" id="3.60.21.10">
    <property type="match status" value="1"/>
</dbReference>
<feature type="compositionally biased region" description="Basic and acidic residues" evidence="4">
    <location>
        <begin position="37"/>
        <end position="49"/>
    </location>
</feature>
<comment type="similarity">
    <text evidence="3">Belongs to the metallophosphoesterase superfamily. Purple acid phosphatase family.</text>
</comment>
<comment type="caution">
    <text evidence="9">The sequence shown here is derived from an EMBL/GenBank/DDBJ whole genome shotgun (WGS) entry which is preliminary data.</text>
</comment>
<dbReference type="Pfam" id="PF14008">
    <property type="entry name" value="Metallophos_C"/>
    <property type="match status" value="1"/>
</dbReference>
<dbReference type="InterPro" id="IPR025733">
    <property type="entry name" value="PAPs_C"/>
</dbReference>
<evidence type="ECO:0000256" key="3">
    <source>
        <dbReference type="RuleBase" id="RU361203"/>
    </source>
</evidence>
<dbReference type="AlphaFoldDB" id="A0AA89BKI5"/>
<keyword evidence="2" id="KW-0325">Glycoprotein</keyword>
<dbReference type="PANTHER" id="PTHR45867">
    <property type="entry name" value="PURPLE ACID PHOSPHATASE"/>
    <property type="match status" value="1"/>
</dbReference>
<evidence type="ECO:0000259" key="8">
    <source>
        <dbReference type="Pfam" id="PF16656"/>
    </source>
</evidence>
<dbReference type="EMBL" id="VSWD01000012">
    <property type="protein sequence ID" value="KAK3085903.1"/>
    <property type="molecule type" value="Genomic_DNA"/>
</dbReference>
<feature type="region of interest" description="Disordered" evidence="4">
    <location>
        <begin position="24"/>
        <end position="49"/>
    </location>
</feature>
<evidence type="ECO:0000259" key="7">
    <source>
        <dbReference type="Pfam" id="PF14008"/>
    </source>
</evidence>
<feature type="domain" description="Purple acid phosphatase C-terminal" evidence="7">
    <location>
        <begin position="405"/>
        <end position="471"/>
    </location>
</feature>
<gene>
    <name evidence="9" type="ORF">FSP39_010267</name>
</gene>
<comment type="catalytic activity">
    <reaction evidence="3">
        <text>a phosphate monoester + H2O = an alcohol + phosphate</text>
        <dbReference type="Rhea" id="RHEA:15017"/>
        <dbReference type="ChEBI" id="CHEBI:15377"/>
        <dbReference type="ChEBI" id="CHEBI:30879"/>
        <dbReference type="ChEBI" id="CHEBI:43474"/>
        <dbReference type="ChEBI" id="CHEBI:67140"/>
        <dbReference type="EC" id="3.1.3.2"/>
    </reaction>
</comment>
<feature type="domain" description="Purple acid phosphatase N-terminal" evidence="8">
    <location>
        <begin position="85"/>
        <end position="175"/>
    </location>
</feature>
<evidence type="ECO:0000256" key="1">
    <source>
        <dbReference type="ARBA" id="ARBA00022729"/>
    </source>
</evidence>
<dbReference type="GO" id="GO:0046872">
    <property type="term" value="F:metal ion binding"/>
    <property type="evidence" value="ECO:0007669"/>
    <property type="project" value="InterPro"/>
</dbReference>
<evidence type="ECO:0000313" key="9">
    <source>
        <dbReference type="EMBL" id="KAK3085903.1"/>
    </source>
</evidence>
<keyword evidence="5" id="KW-0472">Membrane</keyword>
<dbReference type="InterPro" id="IPR041792">
    <property type="entry name" value="MPP_PAP"/>
</dbReference>
<dbReference type="Proteomes" id="UP001186944">
    <property type="component" value="Unassembled WGS sequence"/>
</dbReference>
<keyword evidence="1" id="KW-0732">Signal</keyword>
<dbReference type="Gene3D" id="2.60.40.380">
    <property type="entry name" value="Purple acid phosphatase-like, N-terminal"/>
    <property type="match status" value="1"/>
</dbReference>
<dbReference type="InterPro" id="IPR029052">
    <property type="entry name" value="Metallo-depent_PP-like"/>
</dbReference>
<dbReference type="Pfam" id="PF00149">
    <property type="entry name" value="Metallophos"/>
    <property type="match status" value="1"/>
</dbReference>
<evidence type="ECO:0000256" key="4">
    <source>
        <dbReference type="SAM" id="MobiDB-lite"/>
    </source>
</evidence>
<keyword evidence="5" id="KW-0812">Transmembrane</keyword>
<dbReference type="EC" id="3.1.3.2" evidence="3"/>
<dbReference type="SUPFAM" id="SSF56300">
    <property type="entry name" value="Metallo-dependent phosphatases"/>
    <property type="match status" value="1"/>
</dbReference>
<feature type="compositionally biased region" description="Basic and acidic residues" evidence="4">
    <location>
        <begin position="501"/>
        <end position="514"/>
    </location>
</feature>
<evidence type="ECO:0000313" key="10">
    <source>
        <dbReference type="Proteomes" id="UP001186944"/>
    </source>
</evidence>
<dbReference type="PANTHER" id="PTHR45867:SF10">
    <property type="entry name" value="PURPLE ACID PHOSPHATASE"/>
    <property type="match status" value="1"/>
</dbReference>
<accession>A0AA89BKI5</accession>
<name>A0AA89BKI5_PINIB</name>
<dbReference type="SUPFAM" id="SSF49363">
    <property type="entry name" value="Purple acid phosphatase, N-terminal domain"/>
    <property type="match status" value="1"/>
</dbReference>
<feature type="region of interest" description="Disordered" evidence="4">
    <location>
        <begin position="501"/>
        <end position="530"/>
    </location>
</feature>
<feature type="domain" description="Calcineurin-like phosphoesterase" evidence="6">
    <location>
        <begin position="187"/>
        <end position="384"/>
    </location>
</feature>
<keyword evidence="5" id="KW-1133">Transmembrane helix</keyword>
<keyword evidence="10" id="KW-1185">Reference proteome</keyword>
<dbReference type="InterPro" id="IPR004843">
    <property type="entry name" value="Calcineurin-like_PHP"/>
</dbReference>
<dbReference type="InterPro" id="IPR008963">
    <property type="entry name" value="Purple_acid_Pase-like_N"/>
</dbReference>
<feature type="transmembrane region" description="Helical" evidence="5">
    <location>
        <begin position="548"/>
        <end position="569"/>
    </location>
</feature>
<organism evidence="9 10">
    <name type="scientific">Pinctada imbricata</name>
    <name type="common">Atlantic pearl-oyster</name>
    <name type="synonym">Pinctada martensii</name>
    <dbReference type="NCBI Taxonomy" id="66713"/>
    <lineage>
        <taxon>Eukaryota</taxon>
        <taxon>Metazoa</taxon>
        <taxon>Spiralia</taxon>
        <taxon>Lophotrochozoa</taxon>
        <taxon>Mollusca</taxon>
        <taxon>Bivalvia</taxon>
        <taxon>Autobranchia</taxon>
        <taxon>Pteriomorphia</taxon>
        <taxon>Pterioida</taxon>
        <taxon>Pterioidea</taxon>
        <taxon>Pteriidae</taxon>
        <taxon>Pinctada</taxon>
    </lineage>
</organism>
<dbReference type="CDD" id="cd00839">
    <property type="entry name" value="MPP_PAPs"/>
    <property type="match status" value="1"/>
</dbReference>
<evidence type="ECO:0000259" key="6">
    <source>
        <dbReference type="Pfam" id="PF00149"/>
    </source>
</evidence>
<feature type="compositionally biased region" description="Polar residues" evidence="4">
    <location>
        <begin position="515"/>
        <end position="530"/>
    </location>
</feature>
<sequence>MAAVHYQRRRESVSQLAGLIRQIPTSDHMIPRPGGDNGERERDRDREEREREIHGVVVVFATGNTFFREKGIDESVYSTQLPCHPEHVHIAFGDTTSQMVIMWATKTNCTTKVVYGTGPWNITNKVSGKMVHFTEKNPSGLQCLHRAVIENITPSTTYYYRPISSEISSGPFYFRSPPAGQDWSPEFLVYGDLGVESDSIPYLDSEVLNGQYTGVLHVGDFAYNLRDNGGQTGDAFMRLIQEIASRIPYLTSPGNHEIDDDTFAHYRYRFSMPKTDWPIPQNKMWYSIDIGPIHFVSYSSEVFFTSQGTFVSDQRNWLMADLKQANDNRDKCPWVIAFGHRPMYCSNADLDDCTKSSSKVRQGLEDLFYEYGVDLVIQAHEHSYERLWPMYKGVVLAKNYTNPQAPVQLISGAAGSRHGEDDMKNSTTIADWSAFRMDKEAFNSFGRLKIHNNTHIFWEEVAVTTKEVLDSVWITQANHGPFKETKLTPDMTEKIHINKQKEEAEKAKNTDQSKKTNTVDQATKPDSSTSVGVVPKVKQFLSHVDKRIVIGVSSGCAVLIVLIIIIVVVKKKRKPRAYRRWDEKIDYGRKYYSGYSHVDNGDANADDFEVEITDGNLPTSKLLTSDK</sequence>
<dbReference type="InterPro" id="IPR015914">
    <property type="entry name" value="PAPs_N"/>
</dbReference>
<reference evidence="9" key="1">
    <citation type="submission" date="2019-08" db="EMBL/GenBank/DDBJ databases">
        <title>The improved chromosome-level genome for the pearl oyster Pinctada fucata martensii using PacBio sequencing and Hi-C.</title>
        <authorList>
            <person name="Zheng Z."/>
        </authorList>
    </citation>
    <scope>NUCLEOTIDE SEQUENCE</scope>
    <source>
        <strain evidence="9">ZZ-2019</strain>
        <tissue evidence="9">Adductor muscle</tissue>
    </source>
</reference>